<dbReference type="eggNOG" id="COG4929">
    <property type="taxonomic scope" value="Bacteria"/>
</dbReference>
<gene>
    <name evidence="1" type="ORF">FUSPEROL_00927</name>
</gene>
<proteinExistence type="predicted"/>
<protein>
    <recommendedName>
        <fullName evidence="3">GDYXXLXY protein</fullName>
    </recommendedName>
</protein>
<organism evidence="1 2">
    <name type="scientific">Fusobacterium periodonticum ATCC 33693</name>
    <dbReference type="NCBI Taxonomy" id="546275"/>
    <lineage>
        <taxon>Bacteria</taxon>
        <taxon>Fusobacteriati</taxon>
        <taxon>Fusobacteriota</taxon>
        <taxon>Fusobacteriia</taxon>
        <taxon>Fusobacteriales</taxon>
        <taxon>Fusobacteriaceae</taxon>
        <taxon>Fusobacterium</taxon>
    </lineage>
</organism>
<dbReference type="Proteomes" id="UP000003748">
    <property type="component" value="Unassembled WGS sequence"/>
</dbReference>
<name>D4CU53_9FUSO</name>
<dbReference type="HOGENOM" id="CLU_105410_0_0_0"/>
<evidence type="ECO:0000313" key="2">
    <source>
        <dbReference type="Proteomes" id="UP000003748"/>
    </source>
</evidence>
<dbReference type="STRING" id="546275.FUSPEROL_00927"/>
<sequence>MDLKELRIMSNKMKKILIVVNIVLLFVITGFSAQKEESYKKLDSYFYLELRPVDPRSLLQGDYMTLNYDILDQTTEFIYNNRTYIYDGENENEVDEIRELRKLADAKRAYIAVRLDENKVAKFVKLTKEKTDEKDLFFIAYKSDGYNVDINVNSYLFQEGTGDKYENARYAKVVLVGNKLRLIDLRDKDFKEIK</sequence>
<dbReference type="InterPro" id="IPR025833">
    <property type="entry name" value="GDYXXLXY"/>
</dbReference>
<dbReference type="Pfam" id="PF14345">
    <property type="entry name" value="GDYXXLXY"/>
    <property type="match status" value="1"/>
</dbReference>
<dbReference type="EMBL" id="ACJY01000050">
    <property type="protein sequence ID" value="EFE87164.1"/>
    <property type="molecule type" value="Genomic_DNA"/>
</dbReference>
<evidence type="ECO:0000313" key="1">
    <source>
        <dbReference type="EMBL" id="EFE87164.1"/>
    </source>
</evidence>
<comment type="caution">
    <text evidence="1">The sequence shown here is derived from an EMBL/GenBank/DDBJ whole genome shotgun (WGS) entry which is preliminary data.</text>
</comment>
<evidence type="ECO:0008006" key="3">
    <source>
        <dbReference type="Google" id="ProtNLM"/>
    </source>
</evidence>
<accession>D4CU53</accession>
<dbReference type="AlphaFoldDB" id="D4CU53"/>
<reference evidence="1 2" key="1">
    <citation type="submission" date="2010-02" db="EMBL/GenBank/DDBJ databases">
        <authorList>
            <person name="Weinstock G."/>
            <person name="Sodergren E."/>
            <person name="Clifton S."/>
            <person name="Fulton L."/>
            <person name="Fulton B."/>
            <person name="Courtney L."/>
            <person name="Fronick C."/>
            <person name="Harrison M."/>
            <person name="Strong C."/>
            <person name="Farmer C."/>
            <person name="Delahaunty K."/>
            <person name="Markovic C."/>
            <person name="Hall O."/>
            <person name="Minx P."/>
            <person name="Tomlinson C."/>
            <person name="Mitreva M."/>
            <person name="Nelson J."/>
            <person name="Hou S."/>
            <person name="Wollam A."/>
            <person name="Pepin K.H."/>
            <person name="Johnson M."/>
            <person name="Bhonagiri V."/>
            <person name="Zhang X."/>
            <person name="Suruliraj S."/>
            <person name="Warren W."/>
            <person name="Chinwalla A."/>
            <person name="Mardis E.R."/>
            <person name="Wilson R.K."/>
        </authorList>
    </citation>
    <scope>NUCLEOTIDE SEQUENCE [LARGE SCALE GENOMIC DNA]</scope>
    <source>
        <strain evidence="1 2">ATCC 33693</strain>
    </source>
</reference>